<feature type="compositionally biased region" description="Low complexity" evidence="1">
    <location>
        <begin position="30"/>
        <end position="45"/>
    </location>
</feature>
<reference evidence="2 3" key="1">
    <citation type="submission" date="2018-09" db="EMBL/GenBank/DDBJ databases">
        <title>Complete genome sequence of Euzebya sp. DY32-46 isolated from seawater of Pacific Ocean.</title>
        <authorList>
            <person name="Xu L."/>
            <person name="Wu Y.-H."/>
            <person name="Xu X.-W."/>
        </authorList>
    </citation>
    <scope>NUCLEOTIDE SEQUENCE [LARGE SCALE GENOMIC DNA]</scope>
    <source>
        <strain evidence="2 3">DY32-46</strain>
    </source>
</reference>
<evidence type="ECO:0000313" key="3">
    <source>
        <dbReference type="Proteomes" id="UP000264006"/>
    </source>
</evidence>
<dbReference type="KEGG" id="euz:DVS28_a1710"/>
<evidence type="ECO:0000313" key="2">
    <source>
        <dbReference type="EMBL" id="AXV06401.1"/>
    </source>
</evidence>
<accession>A0A346XW04</accession>
<name>A0A346XW04_9ACTN</name>
<sequence length="157" mass="16512">MKRPPRASTSFIAEQADIEVSHCAPDPRTGTPAGSSAAPVPGASPEDTSPASAPVNPGRASAARELSPSAVVCCGPPTAVPRGGVRCSDAPNARSVTGEMRSNAYSITIHDRCGRLVLQGGRRKQRRLPYGQVNQRFCHATPRMWLASRGIGRPESN</sequence>
<gene>
    <name evidence="2" type="ORF">DVS28_a1710</name>
</gene>
<dbReference type="Proteomes" id="UP000264006">
    <property type="component" value="Chromosome"/>
</dbReference>
<evidence type="ECO:0000256" key="1">
    <source>
        <dbReference type="SAM" id="MobiDB-lite"/>
    </source>
</evidence>
<dbReference type="AlphaFoldDB" id="A0A346XW04"/>
<proteinExistence type="predicted"/>
<feature type="region of interest" description="Disordered" evidence="1">
    <location>
        <begin position="1"/>
        <end position="67"/>
    </location>
</feature>
<keyword evidence="3" id="KW-1185">Reference proteome</keyword>
<organism evidence="2 3">
    <name type="scientific">Euzebya pacifica</name>
    <dbReference type="NCBI Taxonomy" id="1608957"/>
    <lineage>
        <taxon>Bacteria</taxon>
        <taxon>Bacillati</taxon>
        <taxon>Actinomycetota</taxon>
        <taxon>Nitriliruptoria</taxon>
        <taxon>Euzebyales</taxon>
    </lineage>
</organism>
<dbReference type="EMBL" id="CP031165">
    <property type="protein sequence ID" value="AXV06401.1"/>
    <property type="molecule type" value="Genomic_DNA"/>
</dbReference>
<protein>
    <submittedName>
        <fullName evidence="2">Uncharacterized protein</fullName>
    </submittedName>
</protein>